<evidence type="ECO:0008006" key="4">
    <source>
        <dbReference type="Google" id="ProtNLM"/>
    </source>
</evidence>
<dbReference type="Proteomes" id="UP000028549">
    <property type="component" value="Unassembled WGS sequence"/>
</dbReference>
<proteinExistence type="predicted"/>
<keyword evidence="3" id="KW-1185">Reference proteome</keyword>
<gene>
    <name evidence="2" type="ORF">GS18_0217270</name>
</gene>
<keyword evidence="1" id="KW-0812">Transmembrane</keyword>
<dbReference type="RefSeq" id="WP_029566137.1">
    <property type="nucleotide sequence ID" value="NZ_JNVC02000014.1"/>
</dbReference>
<feature type="transmembrane region" description="Helical" evidence="1">
    <location>
        <begin position="52"/>
        <end position="78"/>
    </location>
</feature>
<reference evidence="2 3" key="1">
    <citation type="journal article" date="2005" name="Int. J. Syst. Evol. Microbiol.">
        <title>Bacillus cibi sp. nov., isolated from jeotgal, a traditional Korean fermented seafood.</title>
        <authorList>
            <person name="Yoon J.H."/>
            <person name="Lee C.H."/>
            <person name="Oh T.K."/>
        </authorList>
    </citation>
    <scope>NUCLEOTIDE SEQUENCE [LARGE SCALE GENOMIC DNA]</scope>
    <source>
        <strain evidence="2 3">DSM 16189</strain>
    </source>
</reference>
<dbReference type="AlphaFoldDB" id="A0A084GLS2"/>
<keyword evidence="1" id="KW-1133">Transmembrane helix</keyword>
<sequence>MYLLLTKLKVIKKPLMVIGQYSMGIYLVHPMTLCLMVEYLPSSVWTVGNIPLLFLAVMVIGVVFIRLLQFIPLSSYVIPVPKIKKARPAQDASAERQLRSA</sequence>
<dbReference type="OrthoDB" id="65129at2"/>
<dbReference type="STRING" id="246786.GS18_0217270"/>
<protein>
    <recommendedName>
        <fullName evidence="4">Acyltransferase 3 domain-containing protein</fullName>
    </recommendedName>
</protein>
<organism evidence="2 3">
    <name type="scientific">Metabacillus indicus</name>
    <name type="common">Bacillus indicus</name>
    <dbReference type="NCBI Taxonomy" id="246786"/>
    <lineage>
        <taxon>Bacteria</taxon>
        <taxon>Bacillati</taxon>
        <taxon>Bacillota</taxon>
        <taxon>Bacilli</taxon>
        <taxon>Bacillales</taxon>
        <taxon>Bacillaceae</taxon>
        <taxon>Metabacillus</taxon>
    </lineage>
</organism>
<keyword evidence="1" id="KW-0472">Membrane</keyword>
<evidence type="ECO:0000313" key="3">
    <source>
        <dbReference type="Proteomes" id="UP000028549"/>
    </source>
</evidence>
<comment type="caution">
    <text evidence="2">The sequence shown here is derived from an EMBL/GenBank/DDBJ whole genome shotgun (WGS) entry which is preliminary data.</text>
</comment>
<evidence type="ECO:0000313" key="2">
    <source>
        <dbReference type="EMBL" id="KEZ48284.1"/>
    </source>
</evidence>
<dbReference type="EMBL" id="JNVC02000014">
    <property type="protein sequence ID" value="KEZ48284.1"/>
    <property type="molecule type" value="Genomic_DNA"/>
</dbReference>
<name>A0A084GLS2_METID</name>
<accession>A0A084GLS2</accession>
<evidence type="ECO:0000256" key="1">
    <source>
        <dbReference type="SAM" id="Phobius"/>
    </source>
</evidence>
<feature type="transmembrane region" description="Helical" evidence="1">
    <location>
        <begin position="21"/>
        <end position="40"/>
    </location>
</feature>